<accession>A0A024TU07</accession>
<evidence type="ECO:0000313" key="1">
    <source>
        <dbReference type="EMBL" id="ETV97459.1"/>
    </source>
</evidence>
<name>A0A024TU07_9STRA</name>
<organism evidence="1">
    <name type="scientific">Aphanomyces invadans</name>
    <dbReference type="NCBI Taxonomy" id="157072"/>
    <lineage>
        <taxon>Eukaryota</taxon>
        <taxon>Sar</taxon>
        <taxon>Stramenopiles</taxon>
        <taxon>Oomycota</taxon>
        <taxon>Saprolegniomycetes</taxon>
        <taxon>Saprolegniales</taxon>
        <taxon>Verrucalvaceae</taxon>
        <taxon>Aphanomyces</taxon>
    </lineage>
</organism>
<dbReference type="RefSeq" id="XP_008873668.1">
    <property type="nucleotide sequence ID" value="XM_008875446.1"/>
</dbReference>
<proteinExistence type="predicted"/>
<dbReference type="AlphaFoldDB" id="A0A024TU07"/>
<sequence length="74" mass="8381">MVLIVASILERWQEQAVSDQHYLEECLDVYGAAAEHESNVTMYQNPVIDEILEVTGVDGHRTLTNFTPAEFETI</sequence>
<gene>
    <name evidence="1" type="ORF">H310_09388</name>
</gene>
<dbReference type="EMBL" id="KI913972">
    <property type="protein sequence ID" value="ETV97459.1"/>
    <property type="molecule type" value="Genomic_DNA"/>
</dbReference>
<dbReference type="GeneID" id="20086438"/>
<reference evidence="1" key="1">
    <citation type="submission" date="2013-12" db="EMBL/GenBank/DDBJ databases">
        <title>The Genome Sequence of Aphanomyces invadans NJM9701.</title>
        <authorList>
            <consortium name="The Broad Institute Genomics Platform"/>
            <person name="Russ C."/>
            <person name="Tyler B."/>
            <person name="van West P."/>
            <person name="Dieguez-Uribeondo J."/>
            <person name="Young S.K."/>
            <person name="Zeng Q."/>
            <person name="Gargeya S."/>
            <person name="Fitzgerald M."/>
            <person name="Abouelleil A."/>
            <person name="Alvarado L."/>
            <person name="Chapman S.B."/>
            <person name="Gainer-Dewar J."/>
            <person name="Goldberg J."/>
            <person name="Griggs A."/>
            <person name="Gujja S."/>
            <person name="Hansen M."/>
            <person name="Howarth C."/>
            <person name="Imamovic A."/>
            <person name="Ireland A."/>
            <person name="Larimer J."/>
            <person name="McCowan C."/>
            <person name="Murphy C."/>
            <person name="Pearson M."/>
            <person name="Poon T.W."/>
            <person name="Priest M."/>
            <person name="Roberts A."/>
            <person name="Saif S."/>
            <person name="Shea T."/>
            <person name="Sykes S."/>
            <person name="Wortman J."/>
            <person name="Nusbaum C."/>
            <person name="Birren B."/>
        </authorList>
    </citation>
    <scope>NUCLEOTIDE SEQUENCE [LARGE SCALE GENOMIC DNA]</scope>
    <source>
        <strain evidence="1">NJM9701</strain>
    </source>
</reference>
<protein>
    <submittedName>
        <fullName evidence="1">Uncharacterized protein</fullName>
    </submittedName>
</protein>
<dbReference type="VEuPathDB" id="FungiDB:H310_09388"/>